<dbReference type="EMBL" id="JANBPW010004484">
    <property type="protein sequence ID" value="KAJ1934824.1"/>
    <property type="molecule type" value="Genomic_DNA"/>
</dbReference>
<keyword evidence="2" id="KW-1185">Reference proteome</keyword>
<comment type="caution">
    <text evidence="1">The sequence shown here is derived from an EMBL/GenBank/DDBJ whole genome shotgun (WGS) entry which is preliminary data.</text>
</comment>
<keyword evidence="1" id="KW-0378">Hydrolase</keyword>
<evidence type="ECO:0000313" key="1">
    <source>
        <dbReference type="EMBL" id="KAJ1934824.1"/>
    </source>
</evidence>
<dbReference type="Proteomes" id="UP001150603">
    <property type="component" value="Unassembled WGS sequence"/>
</dbReference>
<sequence>MLNRSMSTFMNAWTAHDYTQYPFSTQNAKDYENLQNVYLDSVFNPKLSELDFRQEGWRLERSDPADSTSAYQMKGVVFNEMKGAFSDAGSLFAQRAEQQLYPGTTYQYVSGGDPAYIPDLTHEQLVHFHHTRYHPSNARIYSYGNFPLAPQLERVDRLVARHERLQPGSVPMEVTPFGEKTVTEFGPIESVGSPDKQTKFSVSYLTNDLRDVYETFSMSMFSSLLLHGSAAPMHKALIDSQIGSDYSSNTGYSPFTRQTSLSVGLQGLADKDIPLVEQRIGETFAKVHDEGFERKRVDAALAGIELAYKHKTANFGMSLMKSLSTGWFHGVDPVEYLKVSDNIARMRADVSQGKFFENIVDRYFTSSSHKLKYIMLADAKYNQQLEENEQRMIQDKLAKLTNADLQVIDEKNKALAEEQMRKDDLSSLPTLTMDDVSEKSERYALDMSAAGGSVPVQWRTTATNGISYLRIIND</sequence>
<protein>
    <submittedName>
        <fullName evidence="1">Mitochondrial presequence protease</fullName>
    </submittedName>
</protein>
<accession>A0ACC1J2E4</accession>
<name>A0ACC1J2E4_9FUNG</name>
<evidence type="ECO:0000313" key="2">
    <source>
        <dbReference type="Proteomes" id="UP001150603"/>
    </source>
</evidence>
<feature type="non-terminal residue" evidence="1">
    <location>
        <position position="474"/>
    </location>
</feature>
<reference evidence="1" key="1">
    <citation type="submission" date="2022-07" db="EMBL/GenBank/DDBJ databases">
        <title>Phylogenomic reconstructions and comparative analyses of Kickxellomycotina fungi.</title>
        <authorList>
            <person name="Reynolds N.K."/>
            <person name="Stajich J.E."/>
            <person name="Barry K."/>
            <person name="Grigoriev I.V."/>
            <person name="Crous P."/>
            <person name="Smith M.E."/>
        </authorList>
    </citation>
    <scope>NUCLEOTIDE SEQUENCE</scope>
    <source>
        <strain evidence="1">NRRL 5244</strain>
    </source>
</reference>
<gene>
    <name evidence="1" type="primary">CYM1_2</name>
    <name evidence="1" type="ORF">FBU59_005573</name>
</gene>
<organism evidence="1 2">
    <name type="scientific">Linderina macrospora</name>
    <dbReference type="NCBI Taxonomy" id="4868"/>
    <lineage>
        <taxon>Eukaryota</taxon>
        <taxon>Fungi</taxon>
        <taxon>Fungi incertae sedis</taxon>
        <taxon>Zoopagomycota</taxon>
        <taxon>Kickxellomycotina</taxon>
        <taxon>Kickxellomycetes</taxon>
        <taxon>Kickxellales</taxon>
        <taxon>Kickxellaceae</taxon>
        <taxon>Linderina</taxon>
    </lineage>
</organism>
<keyword evidence="1" id="KW-0645">Protease</keyword>
<proteinExistence type="predicted"/>